<feature type="domain" description="DinB-like" evidence="1">
    <location>
        <begin position="45"/>
        <end position="151"/>
    </location>
</feature>
<dbReference type="RefSeq" id="WP_130021969.1">
    <property type="nucleotide sequence ID" value="NZ_SEWF01000021.1"/>
</dbReference>
<dbReference type="SUPFAM" id="SSF109854">
    <property type="entry name" value="DinB/YfiT-like putative metalloenzymes"/>
    <property type="match status" value="1"/>
</dbReference>
<dbReference type="OrthoDB" id="9814103at2"/>
<name>A0A4Q5LZ20_9BACT</name>
<dbReference type="AlphaFoldDB" id="A0A4Q5LZ20"/>
<reference evidence="2 3" key="1">
    <citation type="submission" date="2019-02" db="EMBL/GenBank/DDBJ databases">
        <title>Bacterial novel species Emticicia sp. 17J42-9 isolated from soil.</title>
        <authorList>
            <person name="Jung H.-Y."/>
        </authorList>
    </citation>
    <scope>NUCLEOTIDE SEQUENCE [LARGE SCALE GENOMIC DNA]</scope>
    <source>
        <strain evidence="2 3">17J42-9</strain>
    </source>
</reference>
<dbReference type="EMBL" id="SEWF01000021">
    <property type="protein sequence ID" value="RYU94817.1"/>
    <property type="molecule type" value="Genomic_DNA"/>
</dbReference>
<evidence type="ECO:0000313" key="3">
    <source>
        <dbReference type="Proteomes" id="UP000293162"/>
    </source>
</evidence>
<accession>A0A4Q5LZ20</accession>
<organism evidence="2 3">
    <name type="scientific">Emticicia agri</name>
    <dbReference type="NCBI Taxonomy" id="2492393"/>
    <lineage>
        <taxon>Bacteria</taxon>
        <taxon>Pseudomonadati</taxon>
        <taxon>Bacteroidota</taxon>
        <taxon>Cytophagia</taxon>
        <taxon>Cytophagales</taxon>
        <taxon>Leadbetterellaceae</taxon>
        <taxon>Emticicia</taxon>
    </lineage>
</organism>
<comment type="caution">
    <text evidence="2">The sequence shown here is derived from an EMBL/GenBank/DDBJ whole genome shotgun (WGS) entry which is preliminary data.</text>
</comment>
<keyword evidence="3" id="KW-1185">Reference proteome</keyword>
<evidence type="ECO:0000259" key="1">
    <source>
        <dbReference type="Pfam" id="PF12867"/>
    </source>
</evidence>
<gene>
    <name evidence="2" type="ORF">EWM59_15015</name>
</gene>
<dbReference type="Pfam" id="PF12867">
    <property type="entry name" value="DinB_2"/>
    <property type="match status" value="1"/>
</dbReference>
<protein>
    <submittedName>
        <fullName evidence="2">DinB family protein</fullName>
    </submittedName>
</protein>
<dbReference type="InterPro" id="IPR034660">
    <property type="entry name" value="DinB/YfiT-like"/>
</dbReference>
<dbReference type="Proteomes" id="UP000293162">
    <property type="component" value="Unassembled WGS sequence"/>
</dbReference>
<evidence type="ECO:0000313" key="2">
    <source>
        <dbReference type="EMBL" id="RYU94817.1"/>
    </source>
</evidence>
<dbReference type="InterPro" id="IPR024775">
    <property type="entry name" value="DinB-like"/>
</dbReference>
<proteinExistence type="predicted"/>
<dbReference type="Gene3D" id="1.20.120.450">
    <property type="entry name" value="dinb family like domain"/>
    <property type="match status" value="1"/>
</dbReference>
<sequence length="184" mass="21390">MEELQTKEIDRIKTLLNAAFHGGSWHGPSVLENVKDIKPKTAGNRQKGIHTIAELVYHMTTWRIFALKKIQGEADFDIKTEKQNWGNLKEIDEFEWETLQMELTLSHDELMSSLEDKTDDFLAEIVPGSEYDFYTLLHGIINHDLYHNGQIGILKKMAPKSSKFDDEEDMRSSRYFSEGFDDEY</sequence>